<dbReference type="eggNOG" id="ENOG5032SH5">
    <property type="taxonomic scope" value="Bacteria"/>
</dbReference>
<dbReference type="Pfam" id="PF18478">
    <property type="entry name" value="PIN_10"/>
    <property type="match status" value="1"/>
</dbReference>
<sequence>MKEEKQITFFIDRCLGKKHIAEALRKAGITVEIHDDHFENNAQDVEWLPEVGKKGWVVLTKDAKIGKNNTEQLAVAYAGIKMFALASQNLSGPDMAQIFLATIVKMQEFVRQNPAPFIAKVYRDGRIDMYKDAEKLKEKMLKEDSY</sequence>
<dbReference type="Proteomes" id="UP000008206">
    <property type="component" value="Chromosome"/>
</dbReference>
<feature type="domain" description="VapC45 PIN like" evidence="1">
    <location>
        <begin position="8"/>
        <end position="87"/>
    </location>
</feature>
<protein>
    <recommendedName>
        <fullName evidence="1">VapC45 PIN like domain-containing protein</fullName>
    </recommendedName>
</protein>
<evidence type="ECO:0000259" key="1">
    <source>
        <dbReference type="Pfam" id="PF18478"/>
    </source>
</evidence>
<organism evidence="2 3">
    <name type="scientific">Gloeothece verrucosa (strain PCC 7822)</name>
    <name type="common">Cyanothece sp. (strain PCC 7822)</name>
    <dbReference type="NCBI Taxonomy" id="497965"/>
    <lineage>
        <taxon>Bacteria</taxon>
        <taxon>Bacillati</taxon>
        <taxon>Cyanobacteriota</taxon>
        <taxon>Cyanophyceae</taxon>
        <taxon>Oscillatoriophycideae</taxon>
        <taxon>Chroococcales</taxon>
        <taxon>Aphanothecaceae</taxon>
        <taxon>Gloeothece</taxon>
        <taxon>Gloeothece verrucosa</taxon>
    </lineage>
</organism>
<reference evidence="3" key="1">
    <citation type="journal article" date="2011" name="MBio">
        <title>Novel metabolic attributes of the genus Cyanothece, comprising a group of unicellular nitrogen-fixing Cyanobacteria.</title>
        <authorList>
            <person name="Bandyopadhyay A."/>
            <person name="Elvitigala T."/>
            <person name="Welsh E."/>
            <person name="Stockel J."/>
            <person name="Liberton M."/>
            <person name="Min H."/>
            <person name="Sherman L.A."/>
            <person name="Pakrasi H.B."/>
        </authorList>
    </citation>
    <scope>NUCLEOTIDE SEQUENCE [LARGE SCALE GENOMIC DNA]</scope>
    <source>
        <strain evidence="3">PCC 7822</strain>
    </source>
</reference>
<name>E0UAX9_GLOV7</name>
<dbReference type="STRING" id="497965.Cyan7822_3147"/>
<evidence type="ECO:0000313" key="2">
    <source>
        <dbReference type="EMBL" id="ADN15101.1"/>
    </source>
</evidence>
<keyword evidence="3" id="KW-1185">Reference proteome</keyword>
<dbReference type="EMBL" id="CP002198">
    <property type="protein sequence ID" value="ADN15101.1"/>
    <property type="molecule type" value="Genomic_DNA"/>
</dbReference>
<dbReference type="KEGG" id="cyj:Cyan7822_3147"/>
<evidence type="ECO:0000313" key="3">
    <source>
        <dbReference type="Proteomes" id="UP000008206"/>
    </source>
</evidence>
<dbReference type="OrthoDB" id="462742at2"/>
<gene>
    <name evidence="2" type="ordered locus">Cyan7822_3147</name>
</gene>
<dbReference type="InterPro" id="IPR041375">
    <property type="entry name" value="VapC45_PIN-like"/>
</dbReference>
<dbReference type="RefSeq" id="WP_013323194.1">
    <property type="nucleotide sequence ID" value="NC_014501.1"/>
</dbReference>
<accession>E0UAX9</accession>
<dbReference type="AlphaFoldDB" id="E0UAX9"/>
<proteinExistence type="predicted"/>
<dbReference type="HOGENOM" id="CLU_152501_0_0_3"/>